<sequence length="182" mass="19874">MNASDKSPGGDSRALNPQPGFMISGSGSPSRVQQVIQRHSLSSNENNTAELISRPQIGQSYRISNNMSQVSTVVISGTMHVFASSTSKSRVCCLLRGRVQVILDDGPAIDIDAFDVFRIPPGTDCTVTNEEDVDAVLQVTTELVHLVIVGVRFCRKMRWNTEECIICDGLCDPHLAYTEYPS</sequence>
<dbReference type="AlphaFoldDB" id="A0AAJ0FE18"/>
<feature type="domain" description="(S)-ureidoglycine aminohydrolase cupin" evidence="2">
    <location>
        <begin position="69"/>
        <end position="131"/>
    </location>
</feature>
<reference evidence="3" key="1">
    <citation type="submission" date="2023-06" db="EMBL/GenBank/DDBJ databases">
        <title>Genome-scale phylogeny and comparative genomics of the fungal order Sordariales.</title>
        <authorList>
            <consortium name="Lawrence Berkeley National Laboratory"/>
            <person name="Hensen N."/>
            <person name="Bonometti L."/>
            <person name="Westerberg I."/>
            <person name="Brannstrom I.O."/>
            <person name="Guillou S."/>
            <person name="Cros-Aarteil S."/>
            <person name="Calhoun S."/>
            <person name="Haridas S."/>
            <person name="Kuo A."/>
            <person name="Mondo S."/>
            <person name="Pangilinan J."/>
            <person name="Riley R."/>
            <person name="Labutti K."/>
            <person name="Andreopoulos B."/>
            <person name="Lipzen A."/>
            <person name="Chen C."/>
            <person name="Yanf M."/>
            <person name="Daum C."/>
            <person name="Ng V."/>
            <person name="Clum A."/>
            <person name="Steindorff A."/>
            <person name="Ohm R."/>
            <person name="Martin F."/>
            <person name="Silar P."/>
            <person name="Natvig D."/>
            <person name="Lalanne C."/>
            <person name="Gautier V."/>
            <person name="Ament-Velasquez S.L."/>
            <person name="Kruys A."/>
            <person name="Hutchinson M.I."/>
            <person name="Powell A.J."/>
            <person name="Barry K."/>
            <person name="Miller A.N."/>
            <person name="Grigoriev I.V."/>
            <person name="Debuchy R."/>
            <person name="Gladieux P."/>
            <person name="Thoren M.H."/>
            <person name="Johannesson H."/>
        </authorList>
    </citation>
    <scope>NUCLEOTIDE SEQUENCE</scope>
    <source>
        <strain evidence="3">PSN4</strain>
    </source>
</reference>
<evidence type="ECO:0000313" key="3">
    <source>
        <dbReference type="EMBL" id="KAK1759913.1"/>
    </source>
</evidence>
<organism evidence="3 4">
    <name type="scientific">Echria macrotheca</name>
    <dbReference type="NCBI Taxonomy" id="438768"/>
    <lineage>
        <taxon>Eukaryota</taxon>
        <taxon>Fungi</taxon>
        <taxon>Dikarya</taxon>
        <taxon>Ascomycota</taxon>
        <taxon>Pezizomycotina</taxon>
        <taxon>Sordariomycetes</taxon>
        <taxon>Sordariomycetidae</taxon>
        <taxon>Sordariales</taxon>
        <taxon>Schizotheciaceae</taxon>
        <taxon>Echria</taxon>
    </lineage>
</organism>
<dbReference type="InterPro" id="IPR011051">
    <property type="entry name" value="RmlC_Cupin_sf"/>
</dbReference>
<evidence type="ECO:0000259" key="2">
    <source>
        <dbReference type="Pfam" id="PF05899"/>
    </source>
</evidence>
<gene>
    <name evidence="3" type="ORF">QBC47DRAFT_373314</name>
</gene>
<evidence type="ECO:0000256" key="1">
    <source>
        <dbReference type="SAM" id="MobiDB-lite"/>
    </source>
</evidence>
<protein>
    <recommendedName>
        <fullName evidence="2">(S)-ureidoglycine aminohydrolase cupin domain-containing protein</fullName>
    </recommendedName>
</protein>
<dbReference type="Gene3D" id="2.60.120.10">
    <property type="entry name" value="Jelly Rolls"/>
    <property type="match status" value="1"/>
</dbReference>
<comment type="caution">
    <text evidence="3">The sequence shown here is derived from an EMBL/GenBank/DDBJ whole genome shotgun (WGS) entry which is preliminary data.</text>
</comment>
<feature type="region of interest" description="Disordered" evidence="1">
    <location>
        <begin position="1"/>
        <end position="33"/>
    </location>
</feature>
<dbReference type="Proteomes" id="UP001239445">
    <property type="component" value="Unassembled WGS sequence"/>
</dbReference>
<dbReference type="Pfam" id="PF05899">
    <property type="entry name" value="Cupin_3"/>
    <property type="match status" value="1"/>
</dbReference>
<accession>A0AAJ0FE18</accession>
<proteinExistence type="predicted"/>
<keyword evidence="4" id="KW-1185">Reference proteome</keyword>
<dbReference type="SUPFAM" id="SSF51182">
    <property type="entry name" value="RmlC-like cupins"/>
    <property type="match status" value="1"/>
</dbReference>
<dbReference type="EMBL" id="MU839828">
    <property type="protein sequence ID" value="KAK1759913.1"/>
    <property type="molecule type" value="Genomic_DNA"/>
</dbReference>
<name>A0AAJ0FE18_9PEZI</name>
<evidence type="ECO:0000313" key="4">
    <source>
        <dbReference type="Proteomes" id="UP001239445"/>
    </source>
</evidence>
<dbReference type="InterPro" id="IPR014710">
    <property type="entry name" value="RmlC-like_jellyroll"/>
</dbReference>
<dbReference type="InterPro" id="IPR008579">
    <property type="entry name" value="UGlyAH_Cupin_dom"/>
</dbReference>